<protein>
    <submittedName>
        <fullName evidence="1">Uncharacterized protein</fullName>
    </submittedName>
</protein>
<accession>A0A415BSJ5</accession>
<proteinExistence type="predicted"/>
<evidence type="ECO:0000313" key="2">
    <source>
        <dbReference type="Proteomes" id="UP000285777"/>
    </source>
</evidence>
<dbReference type="AlphaFoldDB" id="A0A415BSJ5"/>
<organism evidence="1 2">
    <name type="scientific">Phocaeicola vulgatus</name>
    <name type="common">Bacteroides vulgatus</name>
    <dbReference type="NCBI Taxonomy" id="821"/>
    <lineage>
        <taxon>Bacteria</taxon>
        <taxon>Pseudomonadati</taxon>
        <taxon>Bacteroidota</taxon>
        <taxon>Bacteroidia</taxon>
        <taxon>Bacteroidales</taxon>
        <taxon>Bacteroidaceae</taxon>
        <taxon>Phocaeicola</taxon>
    </lineage>
</organism>
<reference evidence="1 2" key="1">
    <citation type="submission" date="2018-08" db="EMBL/GenBank/DDBJ databases">
        <title>A genome reference for cultivated species of the human gut microbiota.</title>
        <authorList>
            <person name="Zou Y."/>
            <person name="Xue W."/>
            <person name="Luo G."/>
        </authorList>
    </citation>
    <scope>NUCLEOTIDE SEQUENCE [LARGE SCALE GENOMIC DNA]</scope>
    <source>
        <strain evidence="1 2">AM13-21</strain>
    </source>
</reference>
<evidence type="ECO:0000313" key="1">
    <source>
        <dbReference type="EMBL" id="RHI92163.1"/>
    </source>
</evidence>
<dbReference type="Proteomes" id="UP000285777">
    <property type="component" value="Unassembled WGS sequence"/>
</dbReference>
<comment type="caution">
    <text evidence="1">The sequence shown here is derived from an EMBL/GenBank/DDBJ whole genome shotgun (WGS) entry which is preliminary data.</text>
</comment>
<dbReference type="EMBL" id="QRLF01000011">
    <property type="protein sequence ID" value="RHI92163.1"/>
    <property type="molecule type" value="Genomic_DNA"/>
</dbReference>
<sequence length="228" mass="26307">MERRNRNTLKSYFQKGDVPTEQQFAELIDSVPNIVEDGQAVCTEEGWAFYPKAGGKMRITLHEAEGMPAVWTLALTPDKGLAIDNETGETLLELKQDRRIVLKASVEKEEGGDKPERDPENYQTVEADKRWTNLIEITDCKDTSHVYTVIAIYRDSNLGTCKLTRATAICLNTIEQWVESPRRHWWGWSGRIRLRWQTDGDRSVLQIRSTRNSRSGKIYCRVTELFRK</sequence>
<name>A0A415BSJ5_PHOVU</name>
<dbReference type="RefSeq" id="WP_118290612.1">
    <property type="nucleotide sequence ID" value="NZ_QRLF01000011.1"/>
</dbReference>
<gene>
    <name evidence="1" type="ORF">DW150_08140</name>
</gene>